<dbReference type="AlphaFoldDB" id="A0A397WPU1"/>
<dbReference type="NCBIfam" id="TIGR02385">
    <property type="entry name" value="RelE_StbE"/>
    <property type="match status" value="1"/>
</dbReference>
<dbReference type="Gene3D" id="3.30.2310.20">
    <property type="entry name" value="RelE-like"/>
    <property type="match status" value="1"/>
</dbReference>
<evidence type="ECO:0000313" key="2">
    <source>
        <dbReference type="EMBL" id="RIB35567.1"/>
    </source>
</evidence>
<accession>A0A397WPU1</accession>
<evidence type="ECO:0000313" key="3">
    <source>
        <dbReference type="Proteomes" id="UP000266622"/>
    </source>
</evidence>
<dbReference type="SUPFAM" id="SSF143011">
    <property type="entry name" value="RelE-like"/>
    <property type="match status" value="1"/>
</dbReference>
<sequence>MFTIEYTDKVNKFLDKVKNRDPILYKSIVRKIEQIEESPYRFKPLRYDLKHYRRVHVKEPFVLVYKIDEKNRKIIIIDIDHHDKIYKKRFE</sequence>
<name>A0A397WPU1_9ARCH</name>
<evidence type="ECO:0008006" key="4">
    <source>
        <dbReference type="Google" id="ProtNLM"/>
    </source>
</evidence>
<dbReference type="EMBL" id="MWMI01000001">
    <property type="protein sequence ID" value="RIB35567.1"/>
    <property type="molecule type" value="Genomic_DNA"/>
</dbReference>
<keyword evidence="1" id="KW-1277">Toxin-antitoxin system</keyword>
<reference evidence="2 3" key="1">
    <citation type="journal article" date="2018" name="Syst. Appl. Microbiol.">
        <title>A new symbiotic nanoarchaeote (Candidatus Nanoclepta minutus) and its host (Zestosphaera tikiterensis gen. nov., sp. nov.) from a New Zealand hot spring.</title>
        <authorList>
            <person name="St John E."/>
            <person name="Liu Y."/>
            <person name="Podar M."/>
            <person name="Stott M.B."/>
            <person name="Meneghin J."/>
            <person name="Chen Z."/>
            <person name="Lagutin K."/>
            <person name="Mitchell K."/>
            <person name="Reysenbach A.L."/>
        </authorList>
    </citation>
    <scope>NUCLEOTIDE SEQUENCE [LARGE SCALE GENOMIC DNA]</scope>
    <source>
        <strain evidence="2">NZ3</strain>
    </source>
</reference>
<evidence type="ECO:0000256" key="1">
    <source>
        <dbReference type="ARBA" id="ARBA00022649"/>
    </source>
</evidence>
<gene>
    <name evidence="2" type="ORF">BXU00_00460</name>
</gene>
<dbReference type="Pfam" id="PF05016">
    <property type="entry name" value="ParE_toxin"/>
    <property type="match status" value="1"/>
</dbReference>
<dbReference type="InterPro" id="IPR007712">
    <property type="entry name" value="RelE/ParE_toxin"/>
</dbReference>
<protein>
    <recommendedName>
        <fullName evidence="4">Addiction module toxin RelE</fullName>
    </recommendedName>
</protein>
<comment type="caution">
    <text evidence="2">The sequence shown here is derived from an EMBL/GenBank/DDBJ whole genome shotgun (WGS) entry which is preliminary data.</text>
</comment>
<proteinExistence type="predicted"/>
<dbReference type="InterPro" id="IPR035093">
    <property type="entry name" value="RelE/ParE_toxin_dom_sf"/>
</dbReference>
<dbReference type="Proteomes" id="UP000266622">
    <property type="component" value="Unassembled WGS sequence"/>
</dbReference>
<organism evidence="2 3">
    <name type="scientific">Candidatus Nanoclepta minutus</name>
    <dbReference type="NCBI Taxonomy" id="1940235"/>
    <lineage>
        <taxon>Archaea</taxon>
        <taxon>Nanobdellota</taxon>
        <taxon>Candidatus Nanoclepta</taxon>
    </lineage>
</organism>